<feature type="region of interest" description="Disordered" evidence="1">
    <location>
        <begin position="244"/>
        <end position="279"/>
    </location>
</feature>
<evidence type="ECO:0000313" key="2">
    <source>
        <dbReference type="EMBL" id="TFK52564.1"/>
    </source>
</evidence>
<feature type="compositionally biased region" description="Polar residues" evidence="1">
    <location>
        <begin position="248"/>
        <end position="272"/>
    </location>
</feature>
<sequence length="673" mass="72978">MLNPCVAIRRGYNQVARDLRLGQSAVSIGLSLVTLFPVEPDDNEEAIVDGVDPWDEFDLLTSPPQPDSLPYPLDQQAVLDELLKDAVHAAGPDEEDEMLEMYQELRESLQRMREEGERDAEPILRESFAIGRELLCVREEMELSRLDVEIVLSSLSTLDGGKSIGPQISSAANANENIFQPIIPAPPTTDAVVLLPLSPSTLDDSTSWKSEFLGDVAMIAGTLEELEQAEQCTVVGEPEVEVERVASSEPQSSPSHVEPTSNLPVPSTSKDTASLISPASSSDSIVFPMCWRDDQSFLDDCARLARALEEVDEEEVERMLQTDARPAVPLPVLDPEANGALETGHHKPSEADEQAEDAGQPVNAEGSEEEGTAQEGTSEAEVEAIVLLRTQAAVDSPVFDVEDCSAFITPDFIPNLEATYPDSLADREYPCDDPSKGDDGESEVNNAKVEYERSLLSGRSLPENRTALSPIPEDPLEDGLPTHGSLDHLHACYQSKEWLPLLDIEPPSSEEADLGTDDGPLPATYQPEPDGEGDDGMLDMEIEEEDYGQIYSIYVGISIQSAVNTAAAETIASPSSVQQSSFNRSTTAVETPPHPCSSVEEKGKMVKVPPVTSLMAPYREQPSEANLPHSPRTEMPTHGSLEHIRTASWSKGILRLAHVATPLNSLPVSCSFP</sequence>
<protein>
    <submittedName>
        <fullName evidence="2">Uncharacterized protein</fullName>
    </submittedName>
</protein>
<dbReference type="EMBL" id="ML213509">
    <property type="protein sequence ID" value="TFK52564.1"/>
    <property type="molecule type" value="Genomic_DNA"/>
</dbReference>
<feature type="region of interest" description="Disordered" evidence="1">
    <location>
        <begin position="572"/>
        <end position="600"/>
    </location>
</feature>
<dbReference type="Proteomes" id="UP000305948">
    <property type="component" value="Unassembled WGS sequence"/>
</dbReference>
<organism evidence="2 3">
    <name type="scientific">Heliocybe sulcata</name>
    <dbReference type="NCBI Taxonomy" id="5364"/>
    <lineage>
        <taxon>Eukaryota</taxon>
        <taxon>Fungi</taxon>
        <taxon>Dikarya</taxon>
        <taxon>Basidiomycota</taxon>
        <taxon>Agaricomycotina</taxon>
        <taxon>Agaricomycetes</taxon>
        <taxon>Gloeophyllales</taxon>
        <taxon>Gloeophyllaceae</taxon>
        <taxon>Heliocybe</taxon>
    </lineage>
</organism>
<feature type="region of interest" description="Disordered" evidence="1">
    <location>
        <begin position="319"/>
        <end position="379"/>
    </location>
</feature>
<evidence type="ECO:0000313" key="3">
    <source>
        <dbReference type="Proteomes" id="UP000305948"/>
    </source>
</evidence>
<feature type="region of interest" description="Disordered" evidence="1">
    <location>
        <begin position="506"/>
        <end position="533"/>
    </location>
</feature>
<feature type="compositionally biased region" description="Acidic residues" evidence="1">
    <location>
        <begin position="366"/>
        <end position="379"/>
    </location>
</feature>
<keyword evidence="3" id="KW-1185">Reference proteome</keyword>
<feature type="compositionally biased region" description="Polar residues" evidence="1">
    <location>
        <begin position="572"/>
        <end position="589"/>
    </location>
</feature>
<dbReference type="AlphaFoldDB" id="A0A5C3N4J1"/>
<name>A0A5C3N4J1_9AGAM</name>
<feature type="compositionally biased region" description="Basic and acidic residues" evidence="1">
    <location>
        <begin position="424"/>
        <end position="439"/>
    </location>
</feature>
<accession>A0A5C3N4J1</accession>
<dbReference type="OrthoDB" id="10682034at2759"/>
<evidence type="ECO:0000256" key="1">
    <source>
        <dbReference type="SAM" id="MobiDB-lite"/>
    </source>
</evidence>
<reference evidence="2 3" key="1">
    <citation type="journal article" date="2019" name="Nat. Ecol. Evol.">
        <title>Megaphylogeny resolves global patterns of mushroom evolution.</title>
        <authorList>
            <person name="Varga T."/>
            <person name="Krizsan K."/>
            <person name="Foldi C."/>
            <person name="Dima B."/>
            <person name="Sanchez-Garcia M."/>
            <person name="Sanchez-Ramirez S."/>
            <person name="Szollosi G.J."/>
            <person name="Szarkandi J.G."/>
            <person name="Papp V."/>
            <person name="Albert L."/>
            <person name="Andreopoulos W."/>
            <person name="Angelini C."/>
            <person name="Antonin V."/>
            <person name="Barry K.W."/>
            <person name="Bougher N.L."/>
            <person name="Buchanan P."/>
            <person name="Buyck B."/>
            <person name="Bense V."/>
            <person name="Catcheside P."/>
            <person name="Chovatia M."/>
            <person name="Cooper J."/>
            <person name="Damon W."/>
            <person name="Desjardin D."/>
            <person name="Finy P."/>
            <person name="Geml J."/>
            <person name="Haridas S."/>
            <person name="Hughes K."/>
            <person name="Justo A."/>
            <person name="Karasinski D."/>
            <person name="Kautmanova I."/>
            <person name="Kiss B."/>
            <person name="Kocsube S."/>
            <person name="Kotiranta H."/>
            <person name="LaButti K.M."/>
            <person name="Lechner B.E."/>
            <person name="Liimatainen K."/>
            <person name="Lipzen A."/>
            <person name="Lukacs Z."/>
            <person name="Mihaltcheva S."/>
            <person name="Morgado L.N."/>
            <person name="Niskanen T."/>
            <person name="Noordeloos M.E."/>
            <person name="Ohm R.A."/>
            <person name="Ortiz-Santana B."/>
            <person name="Ovrebo C."/>
            <person name="Racz N."/>
            <person name="Riley R."/>
            <person name="Savchenko A."/>
            <person name="Shiryaev A."/>
            <person name="Soop K."/>
            <person name="Spirin V."/>
            <person name="Szebenyi C."/>
            <person name="Tomsovsky M."/>
            <person name="Tulloss R.E."/>
            <person name="Uehling J."/>
            <person name="Grigoriev I.V."/>
            <person name="Vagvolgyi C."/>
            <person name="Papp T."/>
            <person name="Martin F.M."/>
            <person name="Miettinen O."/>
            <person name="Hibbett D.S."/>
            <person name="Nagy L.G."/>
        </authorList>
    </citation>
    <scope>NUCLEOTIDE SEQUENCE [LARGE SCALE GENOMIC DNA]</scope>
    <source>
        <strain evidence="2 3">OMC1185</strain>
    </source>
</reference>
<proteinExistence type="predicted"/>
<gene>
    <name evidence="2" type="ORF">OE88DRAFT_1418778</name>
</gene>
<feature type="region of interest" description="Disordered" evidence="1">
    <location>
        <begin position="423"/>
        <end position="482"/>
    </location>
</feature>